<name>A0ABR8D6K7_9NOST</name>
<proteinExistence type="predicted"/>
<feature type="chain" id="PRO_5045642100" evidence="1">
    <location>
        <begin position="31"/>
        <end position="165"/>
    </location>
</feature>
<reference evidence="2 3" key="1">
    <citation type="journal article" date="2020" name="ISME J.">
        <title>Comparative genomics reveals insights into cyanobacterial evolution and habitat adaptation.</title>
        <authorList>
            <person name="Chen M.Y."/>
            <person name="Teng W.K."/>
            <person name="Zhao L."/>
            <person name="Hu C.X."/>
            <person name="Zhou Y.K."/>
            <person name="Han B.P."/>
            <person name="Song L.R."/>
            <person name="Shu W.S."/>
        </authorList>
    </citation>
    <scope>NUCLEOTIDE SEQUENCE [LARGE SCALE GENOMIC DNA]</scope>
    <source>
        <strain evidence="2 3">FACHB-119</strain>
    </source>
</reference>
<evidence type="ECO:0000313" key="3">
    <source>
        <dbReference type="Proteomes" id="UP000661112"/>
    </source>
</evidence>
<dbReference type="RefSeq" id="WP_190475380.1">
    <property type="nucleotide sequence ID" value="NZ_JACJSG010000027.1"/>
</dbReference>
<keyword evidence="1" id="KW-0732">Signal</keyword>
<keyword evidence="3" id="KW-1185">Reference proteome</keyword>
<accession>A0ABR8D6K7</accession>
<protein>
    <submittedName>
        <fullName evidence="2">PEP-CTERM sorting domain-containing protein</fullName>
    </submittedName>
</protein>
<evidence type="ECO:0000313" key="2">
    <source>
        <dbReference type="EMBL" id="MBD2502788.1"/>
    </source>
</evidence>
<dbReference type="Proteomes" id="UP000661112">
    <property type="component" value="Unassembled WGS sequence"/>
</dbReference>
<evidence type="ECO:0000256" key="1">
    <source>
        <dbReference type="SAM" id="SignalP"/>
    </source>
</evidence>
<feature type="signal peptide" evidence="1">
    <location>
        <begin position="1"/>
        <end position="30"/>
    </location>
</feature>
<organism evidence="2 3">
    <name type="scientific">Anabaena azotica FACHB-119</name>
    <dbReference type="NCBI Taxonomy" id="947527"/>
    <lineage>
        <taxon>Bacteria</taxon>
        <taxon>Bacillati</taxon>
        <taxon>Cyanobacteriota</taxon>
        <taxon>Cyanophyceae</taxon>
        <taxon>Nostocales</taxon>
        <taxon>Nostocaceae</taxon>
        <taxon>Anabaena</taxon>
        <taxon>Anabaena azotica</taxon>
    </lineage>
</organism>
<sequence>MTRSILKKLAAVTAGTTLIFTLGESIPAQAATITYNFFNTSKTLTGFLSFDEAAVADDQQATVGEGLKIVANYGGQTFTEADYSNASVWTDFSGKIANQQFLGLEFVVPNQFSVYRDYFVDATSVESVNYSAVPEASSILGLSVIGLGLLVGKKTNFFQSANKKA</sequence>
<gene>
    <name evidence="2" type="ORF">H6G83_19635</name>
</gene>
<dbReference type="EMBL" id="JACJSG010000027">
    <property type="protein sequence ID" value="MBD2502788.1"/>
    <property type="molecule type" value="Genomic_DNA"/>
</dbReference>
<comment type="caution">
    <text evidence="2">The sequence shown here is derived from an EMBL/GenBank/DDBJ whole genome shotgun (WGS) entry which is preliminary data.</text>
</comment>